<dbReference type="Proteomes" id="UP000008192">
    <property type="component" value="Chromosome"/>
</dbReference>
<dbReference type="AlphaFoldDB" id="A0AAU8PIG8"/>
<proteinExistence type="predicted"/>
<dbReference type="InterPro" id="IPR031823">
    <property type="entry name" value="TatT"/>
</dbReference>
<dbReference type="Gene3D" id="1.25.40.920">
    <property type="entry name" value="TRAP transporter T-component"/>
    <property type="match status" value="1"/>
</dbReference>
<sequence>MRVETPAEHCLAPEHGKEMKHPSVRVCCFAFASCLLCAGCSLKRLAFSSLSHTLAPFPEGELDAHLSDADFTRVFTEEDDLDLVAQSLPLVLKVYEALHLQNPAHRGLSLAVGRLYIMYANAFVQTPAQYLPEDEFEAQNEAYSRARKLYLRGARYALSSLETAYPGFTREVFSGDEQRLHKVLSRCTRVDVGTLYWVGTGYVAAFALTPLGSALPDTVHAAVMMLERACDLWPSYQEGAVWNVLTKFYAAAPESFGGGMEKAHTAFEHLTRYCSAHDPDHHITYADALCIPLNNRAGFDEALDRALAIDPESVPHNKLLVILSQKRARWLKAHVQDFFLD</sequence>
<evidence type="ECO:0000313" key="2">
    <source>
        <dbReference type="Proteomes" id="UP000008192"/>
    </source>
</evidence>
<dbReference type="Pfam" id="PF16811">
    <property type="entry name" value="TAtT"/>
    <property type="match status" value="1"/>
</dbReference>
<protein>
    <recommendedName>
        <fullName evidence="3">Lipoprotein</fullName>
    </recommendedName>
</protein>
<accession>A0AAU8PIG8</accession>
<evidence type="ECO:0000313" key="1">
    <source>
        <dbReference type="EMBL" id="AEZ60231.1"/>
    </source>
</evidence>
<dbReference type="EMBL" id="CP002376">
    <property type="protein sequence ID" value="AEZ60231.1"/>
    <property type="molecule type" value="Genomic_DNA"/>
</dbReference>
<reference evidence="2" key="1">
    <citation type="journal article" date="2012" name="PLoS Negl. Trop. Dis.">
        <title>Whole genome sequences of three Treponema pallidum ssp. pertenue strains: yaws and syphilis treponemes differ in less than 0.2% of the genome sequence.</title>
        <authorList>
            <person name="Cejkova D."/>
            <person name="Zobanikova M."/>
            <person name="Chen L."/>
            <person name="Pospisilova P."/>
            <person name="Strouhal M."/>
            <person name="Qin X."/>
            <person name="Mikalova L."/>
            <person name="Norris S.J."/>
            <person name="Muzny D.M."/>
            <person name="Gibbs R.A."/>
            <person name="Fulton L.L."/>
            <person name="Sodergren E."/>
            <person name="Weinstock G.M."/>
            <person name="Smajs D."/>
        </authorList>
    </citation>
    <scope>NUCLEOTIDE SEQUENCE [LARGE SCALE GENOMIC DNA]</scope>
    <source>
        <strain evidence="2">Gauthier</strain>
    </source>
</reference>
<dbReference type="InterPro" id="IPR038537">
    <property type="entry name" value="TatT_sf"/>
</dbReference>
<evidence type="ECO:0008006" key="3">
    <source>
        <dbReference type="Google" id="ProtNLM"/>
    </source>
</evidence>
<organism evidence="1 2">
    <name type="scientific">Treponema pallidum subsp. pertenue (strain Gauthier)</name>
    <dbReference type="NCBI Taxonomy" id="491080"/>
    <lineage>
        <taxon>Bacteria</taxon>
        <taxon>Pseudomonadati</taxon>
        <taxon>Spirochaetota</taxon>
        <taxon>Spirochaetia</taxon>
        <taxon>Spirochaetales</taxon>
        <taxon>Treponemataceae</taxon>
        <taxon>Treponema</taxon>
    </lineage>
</organism>
<gene>
    <name evidence="1" type="ordered locus">TPEGAU_0956</name>
</gene>
<dbReference type="KEGG" id="tpg:TPEGAU_0956"/>
<name>A0AAU8PIG8_TREPG</name>